<evidence type="ECO:0000313" key="3">
    <source>
        <dbReference type="Proteomes" id="UP000277498"/>
    </source>
</evidence>
<keyword evidence="3" id="KW-1185">Reference proteome</keyword>
<organism evidence="2 3">
    <name type="scientific">Pseudogemmobacter humi</name>
    <dbReference type="NCBI Taxonomy" id="2483812"/>
    <lineage>
        <taxon>Bacteria</taxon>
        <taxon>Pseudomonadati</taxon>
        <taxon>Pseudomonadota</taxon>
        <taxon>Alphaproteobacteria</taxon>
        <taxon>Rhodobacterales</taxon>
        <taxon>Paracoccaceae</taxon>
        <taxon>Pseudogemmobacter</taxon>
    </lineage>
</organism>
<dbReference type="Proteomes" id="UP000277498">
    <property type="component" value="Unassembled WGS sequence"/>
</dbReference>
<evidence type="ECO:0000313" key="2">
    <source>
        <dbReference type="EMBL" id="VDC25215.1"/>
    </source>
</evidence>
<dbReference type="RefSeq" id="WP_124085862.1">
    <property type="nucleotide sequence ID" value="NZ_UXAW01000051.1"/>
</dbReference>
<feature type="region of interest" description="Disordered" evidence="1">
    <location>
        <begin position="69"/>
        <end position="89"/>
    </location>
</feature>
<sequence length="134" mass="15243">MKKIAAFTLLSVLAACGTPQEQCISRNTRDLRTVEKLIQETQGNLDRGYAIERYTVTVPDWEPCIRYIPGTAEDPTPRPVTTTCRSFDTETRTRPRTIDLAAEAKKLEQLKVKQRELSRQATSVVAQCRELYPE</sequence>
<dbReference type="OrthoDB" id="7875456at2"/>
<dbReference type="PROSITE" id="PS51257">
    <property type="entry name" value="PROKAR_LIPOPROTEIN"/>
    <property type="match status" value="1"/>
</dbReference>
<evidence type="ECO:0000256" key="1">
    <source>
        <dbReference type="SAM" id="MobiDB-lite"/>
    </source>
</evidence>
<dbReference type="AlphaFoldDB" id="A0A3P5WU36"/>
<name>A0A3P5WU36_9RHOB</name>
<proteinExistence type="predicted"/>
<accession>A0A3P5WU36</accession>
<evidence type="ECO:0008006" key="4">
    <source>
        <dbReference type="Google" id="ProtNLM"/>
    </source>
</evidence>
<dbReference type="EMBL" id="UXAW01000051">
    <property type="protein sequence ID" value="VDC25215.1"/>
    <property type="molecule type" value="Genomic_DNA"/>
</dbReference>
<reference evidence="2 3" key="1">
    <citation type="submission" date="2018-11" db="EMBL/GenBank/DDBJ databases">
        <authorList>
            <person name="Criscuolo A."/>
        </authorList>
    </citation>
    <scope>NUCLEOTIDE SEQUENCE [LARGE SCALE GENOMIC DNA]</scope>
    <source>
        <strain evidence="2">ACIP111625</strain>
    </source>
</reference>
<protein>
    <recommendedName>
        <fullName evidence="4">Lipoprotein</fullName>
    </recommendedName>
</protein>
<gene>
    <name evidence="2" type="ORF">XINFAN_01453</name>
</gene>